<organism evidence="1 2">
    <name type="scientific">Chryseobacterium ginsengisoli</name>
    <dbReference type="NCBI Taxonomy" id="363853"/>
    <lineage>
        <taxon>Bacteria</taxon>
        <taxon>Pseudomonadati</taxon>
        <taxon>Bacteroidota</taxon>
        <taxon>Flavobacteriia</taxon>
        <taxon>Flavobacteriales</taxon>
        <taxon>Weeksellaceae</taxon>
        <taxon>Chryseobacterium group</taxon>
        <taxon>Chryseobacterium</taxon>
    </lineage>
</organism>
<accession>A0ABP9MG14</accession>
<evidence type="ECO:0008006" key="3">
    <source>
        <dbReference type="Google" id="ProtNLM"/>
    </source>
</evidence>
<comment type="caution">
    <text evidence="1">The sequence shown here is derived from an EMBL/GenBank/DDBJ whole genome shotgun (WGS) entry which is preliminary data.</text>
</comment>
<gene>
    <name evidence="1" type="ORF">GCM10023210_27580</name>
</gene>
<sequence length="292" mass="34242">MDNFVKRADNDSVFVSNSNSQTTDDSKDFYFYNSKTKKKLFPYGFEMAYPFVGKAAVVKYKNRWGLIDRNGGFIFYSEFNYPIKLTSYEKYAVFDGNVKYDVKYGDFRESSIYCAMPATPDYFISKTKNGKYNLIDSNRKPIFKTEMDSIISKQEFIYKDNTNQNLLILKKKNKYGLYLSNGNEILKINYEKAKFIGNYIMLFENNAWNYYTYENSKLNLILSTSFECITPAYQTKVIGAFRKDNKYNLLKINGEILPENFDFISENATYGVKRNALVIFDSEANYYTYTEK</sequence>
<name>A0ABP9MG14_9FLAO</name>
<dbReference type="EMBL" id="BAABHX010000004">
    <property type="protein sequence ID" value="GAA5095175.1"/>
    <property type="molecule type" value="Genomic_DNA"/>
</dbReference>
<evidence type="ECO:0000313" key="2">
    <source>
        <dbReference type="Proteomes" id="UP001500353"/>
    </source>
</evidence>
<proteinExistence type="predicted"/>
<evidence type="ECO:0000313" key="1">
    <source>
        <dbReference type="EMBL" id="GAA5095175.1"/>
    </source>
</evidence>
<dbReference type="Proteomes" id="UP001500353">
    <property type="component" value="Unassembled WGS sequence"/>
</dbReference>
<keyword evidence="2" id="KW-1185">Reference proteome</keyword>
<reference evidence="2" key="1">
    <citation type="journal article" date="2019" name="Int. J. Syst. Evol. Microbiol.">
        <title>The Global Catalogue of Microorganisms (GCM) 10K type strain sequencing project: providing services to taxonomists for standard genome sequencing and annotation.</title>
        <authorList>
            <consortium name="The Broad Institute Genomics Platform"/>
            <consortium name="The Broad Institute Genome Sequencing Center for Infectious Disease"/>
            <person name="Wu L."/>
            <person name="Ma J."/>
        </authorList>
    </citation>
    <scope>NUCLEOTIDE SEQUENCE [LARGE SCALE GENOMIC DNA]</scope>
    <source>
        <strain evidence="2">JCM 18019</strain>
    </source>
</reference>
<protein>
    <recommendedName>
        <fullName evidence="3">WG repeat-containing protein</fullName>
    </recommendedName>
</protein>